<evidence type="ECO:0000313" key="2">
    <source>
        <dbReference type="EMBL" id="KAA0018936.1"/>
    </source>
</evidence>
<reference evidence="2 3" key="1">
    <citation type="submission" date="2019-07" db="EMBL/GenBank/DDBJ databases">
        <title>Rhodococcus cavernicolus sp. nov., isolated from a cave.</title>
        <authorList>
            <person name="Lee S.D."/>
        </authorList>
    </citation>
    <scope>NUCLEOTIDE SEQUENCE [LARGE SCALE GENOMIC DNA]</scope>
    <source>
        <strain evidence="2 3">C1-24</strain>
    </source>
</reference>
<dbReference type="AlphaFoldDB" id="A0A5A7S351"/>
<dbReference type="PRINTS" id="PR01217">
    <property type="entry name" value="PRICHEXTENSN"/>
</dbReference>
<protein>
    <submittedName>
        <fullName evidence="2">Uncharacterized protein</fullName>
    </submittedName>
</protein>
<name>A0A5A7S351_9NOCA</name>
<dbReference type="InterPro" id="IPR043129">
    <property type="entry name" value="ATPase_NBD"/>
</dbReference>
<dbReference type="SUPFAM" id="SSF53067">
    <property type="entry name" value="Actin-like ATPase domain"/>
    <property type="match status" value="1"/>
</dbReference>
<feature type="region of interest" description="Disordered" evidence="1">
    <location>
        <begin position="255"/>
        <end position="380"/>
    </location>
</feature>
<gene>
    <name evidence="2" type="ORF">FOY51_23145</name>
</gene>
<sequence>MATGLGLRVGDAESVAAIVTSGRLSEPEYVVRPTVLHMSDDGDTVLGDAPADGTYKTVSDFVGHVGDPEGISVDQGDAYRAEDLVATAMFCLINEVGDRLGEPNRIVATYPAEWTGPTVDSVRDSLDYLGLNQVKLVRQDDAGSDKDLALGAALVAHDAASGTVPVSGAAGDPQDMTEEFPVTAGPMVGAQAYSTATEIPIALPPLDVPPSSQIVEAEAVPEKRRKTPLIIAAGAAAVLALGGGAVAIALQSNDTTEVPTIRDAPTSAVVPPTTTRTSAPVVFAPPTQTQEQESVAPQTTQAPAPPPPPPVTTPPPPPPVTTPQPPPPTTEPPVTVAPTTVPSEEPTETDSPTTTRHFPTVPNPYGIPTFPRPGDPNYPY</sequence>
<dbReference type="Proteomes" id="UP000322244">
    <property type="component" value="Unassembled WGS sequence"/>
</dbReference>
<feature type="compositionally biased region" description="Low complexity" evidence="1">
    <location>
        <begin position="264"/>
        <end position="282"/>
    </location>
</feature>
<dbReference type="Gene3D" id="3.30.420.40">
    <property type="match status" value="1"/>
</dbReference>
<feature type="compositionally biased region" description="Pro residues" evidence="1">
    <location>
        <begin position="303"/>
        <end position="331"/>
    </location>
</feature>
<organism evidence="2 3">
    <name type="scientific">Antrihabitans cavernicola</name>
    <dbReference type="NCBI Taxonomy" id="2495913"/>
    <lineage>
        <taxon>Bacteria</taxon>
        <taxon>Bacillati</taxon>
        <taxon>Actinomycetota</taxon>
        <taxon>Actinomycetes</taxon>
        <taxon>Mycobacteriales</taxon>
        <taxon>Nocardiaceae</taxon>
        <taxon>Antrihabitans</taxon>
    </lineage>
</organism>
<keyword evidence="3" id="KW-1185">Reference proteome</keyword>
<evidence type="ECO:0000313" key="3">
    <source>
        <dbReference type="Proteomes" id="UP000322244"/>
    </source>
</evidence>
<evidence type="ECO:0000256" key="1">
    <source>
        <dbReference type="SAM" id="MobiDB-lite"/>
    </source>
</evidence>
<feature type="compositionally biased region" description="Low complexity" evidence="1">
    <location>
        <begin position="332"/>
        <end position="355"/>
    </location>
</feature>
<dbReference type="EMBL" id="VLNY01000016">
    <property type="protein sequence ID" value="KAA0018936.1"/>
    <property type="molecule type" value="Genomic_DNA"/>
</dbReference>
<feature type="compositionally biased region" description="Pro residues" evidence="1">
    <location>
        <begin position="370"/>
        <end position="380"/>
    </location>
</feature>
<comment type="caution">
    <text evidence="2">The sequence shown here is derived from an EMBL/GenBank/DDBJ whole genome shotgun (WGS) entry which is preliminary data.</text>
</comment>
<dbReference type="OrthoDB" id="4485998at2"/>
<dbReference type="RefSeq" id="WP_149432641.1">
    <property type="nucleotide sequence ID" value="NZ_VLNY01000016.1"/>
</dbReference>
<proteinExistence type="predicted"/>
<accession>A0A5A7S351</accession>